<name>W9SUI5_9ROSA</name>
<dbReference type="AlphaFoldDB" id="W9SUI5"/>
<evidence type="ECO:0000313" key="1">
    <source>
        <dbReference type="EMBL" id="EXC27670.1"/>
    </source>
</evidence>
<keyword evidence="2" id="KW-1185">Reference proteome</keyword>
<evidence type="ECO:0000313" key="2">
    <source>
        <dbReference type="Proteomes" id="UP000030645"/>
    </source>
</evidence>
<protein>
    <submittedName>
        <fullName evidence="1">Uncharacterized protein</fullName>
    </submittedName>
</protein>
<sequence length="78" mass="8157">MGFLDLLRFTYARRRSKGGRVDVAARGDVEAGEVEPVRGKKGADMEVAHGAGALAAEGCVIAWIPRGASEEEKGEGNG</sequence>
<proteinExistence type="predicted"/>
<dbReference type="EMBL" id="KE346153">
    <property type="protein sequence ID" value="EXC27670.1"/>
    <property type="molecule type" value="Genomic_DNA"/>
</dbReference>
<dbReference type="Proteomes" id="UP000030645">
    <property type="component" value="Unassembled WGS sequence"/>
</dbReference>
<organism evidence="1 2">
    <name type="scientific">Morus notabilis</name>
    <dbReference type="NCBI Taxonomy" id="981085"/>
    <lineage>
        <taxon>Eukaryota</taxon>
        <taxon>Viridiplantae</taxon>
        <taxon>Streptophyta</taxon>
        <taxon>Embryophyta</taxon>
        <taxon>Tracheophyta</taxon>
        <taxon>Spermatophyta</taxon>
        <taxon>Magnoliopsida</taxon>
        <taxon>eudicotyledons</taxon>
        <taxon>Gunneridae</taxon>
        <taxon>Pentapetalae</taxon>
        <taxon>rosids</taxon>
        <taxon>fabids</taxon>
        <taxon>Rosales</taxon>
        <taxon>Moraceae</taxon>
        <taxon>Moreae</taxon>
        <taxon>Morus</taxon>
    </lineage>
</organism>
<accession>W9SUI5</accession>
<reference evidence="2" key="1">
    <citation type="submission" date="2013-01" db="EMBL/GenBank/DDBJ databases">
        <title>Draft Genome Sequence of a Mulberry Tree, Morus notabilis C.K. Schneid.</title>
        <authorList>
            <person name="He N."/>
            <person name="Zhao S."/>
        </authorList>
    </citation>
    <scope>NUCLEOTIDE SEQUENCE</scope>
</reference>
<gene>
    <name evidence="1" type="ORF">L484_009693</name>
</gene>